<keyword evidence="1" id="KW-0472">Membrane</keyword>
<feature type="transmembrane region" description="Helical" evidence="1">
    <location>
        <begin position="78"/>
        <end position="95"/>
    </location>
</feature>
<comment type="caution">
    <text evidence="3">The sequence shown here is derived from an EMBL/GenBank/DDBJ whole genome shotgun (WGS) entry which is preliminary data.</text>
</comment>
<keyword evidence="1" id="KW-0812">Transmembrane</keyword>
<dbReference type="EMBL" id="DVMT01000045">
    <property type="protein sequence ID" value="HIU40550.1"/>
    <property type="molecule type" value="Genomic_DNA"/>
</dbReference>
<protein>
    <recommendedName>
        <fullName evidence="2">AB hydrolase-1 domain-containing protein</fullName>
    </recommendedName>
</protein>
<gene>
    <name evidence="3" type="ORF">IAB68_04555</name>
</gene>
<dbReference type="SUPFAM" id="SSF53474">
    <property type="entry name" value="alpha/beta-Hydrolases"/>
    <property type="match status" value="1"/>
</dbReference>
<evidence type="ECO:0000313" key="3">
    <source>
        <dbReference type="EMBL" id="HIU40550.1"/>
    </source>
</evidence>
<dbReference type="InterPro" id="IPR029058">
    <property type="entry name" value="AB_hydrolase_fold"/>
</dbReference>
<name>A0A9D1IMW0_9FIRM</name>
<feature type="domain" description="AB hydrolase-1" evidence="2">
    <location>
        <begin position="14"/>
        <end position="125"/>
    </location>
</feature>
<reference evidence="3" key="1">
    <citation type="submission" date="2020-10" db="EMBL/GenBank/DDBJ databases">
        <authorList>
            <person name="Gilroy R."/>
        </authorList>
    </citation>
    <scope>NUCLEOTIDE SEQUENCE</scope>
    <source>
        <strain evidence="3">CHK193-30670</strain>
    </source>
</reference>
<sequence length="251" mass="29496">MEILEYGDSKNEKIILIHGFQSPYQIWDDYINYYKNDYCVIVPILAGHNINEKEDFVSFDICAKELEEYYITKYGNKVFAIYGMSMGGILASYIWKNKNIEIEKLILESSPLLSWNKFMTNYFTKWYLNITHKTQNRDEKTIKQAIGTIISEDKVDVFLELFDYLSDKTIINCVQEVGKFNLPSDINTPNTEIYYFYGSKINEILFRKVAHYMKKNYQNTTTICLKGKGHCEDALINPEEHIKTLNKVLKK</sequence>
<evidence type="ECO:0000313" key="4">
    <source>
        <dbReference type="Proteomes" id="UP000824074"/>
    </source>
</evidence>
<dbReference type="Proteomes" id="UP000824074">
    <property type="component" value="Unassembled WGS sequence"/>
</dbReference>
<reference evidence="3" key="2">
    <citation type="journal article" date="2021" name="PeerJ">
        <title>Extensive microbial diversity within the chicken gut microbiome revealed by metagenomics and culture.</title>
        <authorList>
            <person name="Gilroy R."/>
            <person name="Ravi A."/>
            <person name="Getino M."/>
            <person name="Pursley I."/>
            <person name="Horton D.L."/>
            <person name="Alikhan N.F."/>
            <person name="Baker D."/>
            <person name="Gharbi K."/>
            <person name="Hall N."/>
            <person name="Watson M."/>
            <person name="Adriaenssens E.M."/>
            <person name="Foster-Nyarko E."/>
            <person name="Jarju S."/>
            <person name="Secka A."/>
            <person name="Antonio M."/>
            <person name="Oren A."/>
            <person name="Chaudhuri R.R."/>
            <person name="La Ragione R."/>
            <person name="Hildebrand F."/>
            <person name="Pallen M.J."/>
        </authorList>
    </citation>
    <scope>NUCLEOTIDE SEQUENCE</scope>
    <source>
        <strain evidence="3">CHK193-30670</strain>
    </source>
</reference>
<organism evidence="3 4">
    <name type="scientific">Candidatus Aphodocola excrementigallinarum</name>
    <dbReference type="NCBI Taxonomy" id="2840670"/>
    <lineage>
        <taxon>Bacteria</taxon>
        <taxon>Bacillati</taxon>
        <taxon>Bacillota</taxon>
        <taxon>Bacilli</taxon>
        <taxon>Candidatus Aphodocola</taxon>
    </lineage>
</organism>
<keyword evidence="1" id="KW-1133">Transmembrane helix</keyword>
<proteinExistence type="predicted"/>
<dbReference type="Gene3D" id="3.40.50.1820">
    <property type="entry name" value="alpha/beta hydrolase"/>
    <property type="match status" value="1"/>
</dbReference>
<dbReference type="Pfam" id="PF00561">
    <property type="entry name" value="Abhydrolase_1"/>
    <property type="match status" value="1"/>
</dbReference>
<dbReference type="InterPro" id="IPR000073">
    <property type="entry name" value="AB_hydrolase_1"/>
</dbReference>
<evidence type="ECO:0000256" key="1">
    <source>
        <dbReference type="SAM" id="Phobius"/>
    </source>
</evidence>
<evidence type="ECO:0000259" key="2">
    <source>
        <dbReference type="Pfam" id="PF00561"/>
    </source>
</evidence>
<dbReference type="AlphaFoldDB" id="A0A9D1IMW0"/>
<accession>A0A9D1IMW0</accession>